<feature type="non-terminal residue" evidence="3">
    <location>
        <position position="153"/>
    </location>
</feature>
<dbReference type="FunFam" id="1.10.275.10:FF:000002">
    <property type="entry name" value="Argininosuccinate lyase"/>
    <property type="match status" value="1"/>
</dbReference>
<feature type="region of interest" description="Disordered" evidence="1">
    <location>
        <begin position="1"/>
        <end position="22"/>
    </location>
</feature>
<dbReference type="PANTHER" id="PTHR43814:SF1">
    <property type="entry name" value="ARGININOSUCCINATE LYASE"/>
    <property type="match status" value="1"/>
</dbReference>
<proteinExistence type="predicted"/>
<dbReference type="InterPro" id="IPR008948">
    <property type="entry name" value="L-Aspartase-like"/>
</dbReference>
<feature type="domain" description="Fumarate lyase N-terminal" evidence="2">
    <location>
        <begin position="31"/>
        <end position="151"/>
    </location>
</feature>
<organism evidence="3">
    <name type="scientific">marine metagenome</name>
    <dbReference type="NCBI Taxonomy" id="408172"/>
    <lineage>
        <taxon>unclassified sequences</taxon>
        <taxon>metagenomes</taxon>
        <taxon>ecological metagenomes</taxon>
    </lineage>
</organism>
<dbReference type="GO" id="GO:0042450">
    <property type="term" value="P:L-arginine biosynthetic process via ornithine"/>
    <property type="evidence" value="ECO:0007669"/>
    <property type="project" value="InterPro"/>
</dbReference>
<dbReference type="InterPro" id="IPR022761">
    <property type="entry name" value="Fumarate_lyase_N"/>
</dbReference>
<feature type="compositionally biased region" description="Polar residues" evidence="1">
    <location>
        <begin position="1"/>
        <end position="10"/>
    </location>
</feature>
<dbReference type="SUPFAM" id="SSF48557">
    <property type="entry name" value="L-aspartase-like"/>
    <property type="match status" value="1"/>
</dbReference>
<evidence type="ECO:0000313" key="3">
    <source>
        <dbReference type="EMBL" id="SVE13822.1"/>
    </source>
</evidence>
<name>A0A383B1H9_9ZZZZ</name>
<reference evidence="3" key="1">
    <citation type="submission" date="2018-05" db="EMBL/GenBank/DDBJ databases">
        <authorList>
            <person name="Lanie J.A."/>
            <person name="Ng W.-L."/>
            <person name="Kazmierczak K.M."/>
            <person name="Andrzejewski T.M."/>
            <person name="Davidsen T.M."/>
            <person name="Wayne K.J."/>
            <person name="Tettelin H."/>
            <person name="Glass J.I."/>
            <person name="Rusch D."/>
            <person name="Podicherti R."/>
            <person name="Tsui H.-C.T."/>
            <person name="Winkler M.E."/>
        </authorList>
    </citation>
    <scope>NUCLEOTIDE SEQUENCE</scope>
</reference>
<dbReference type="AlphaFoldDB" id="A0A383B1H9"/>
<evidence type="ECO:0000256" key="1">
    <source>
        <dbReference type="SAM" id="MobiDB-lite"/>
    </source>
</evidence>
<dbReference type="GO" id="GO:0004056">
    <property type="term" value="F:argininosuccinate lyase activity"/>
    <property type="evidence" value="ECO:0007669"/>
    <property type="project" value="InterPro"/>
</dbReference>
<dbReference type="EMBL" id="UINC01196698">
    <property type="protein sequence ID" value="SVE13822.1"/>
    <property type="molecule type" value="Genomic_DNA"/>
</dbReference>
<dbReference type="InterPro" id="IPR009049">
    <property type="entry name" value="Argininosuccinate_lyase"/>
</dbReference>
<protein>
    <recommendedName>
        <fullName evidence="2">Fumarate lyase N-terminal domain-containing protein</fullName>
    </recommendedName>
</protein>
<dbReference type="PANTHER" id="PTHR43814">
    <property type="entry name" value="ARGININOSUCCINATE LYASE"/>
    <property type="match status" value="1"/>
</dbReference>
<dbReference type="Gene3D" id="1.20.200.10">
    <property type="entry name" value="Fumarase/aspartase (Central domain)"/>
    <property type="match status" value="1"/>
</dbReference>
<gene>
    <name evidence="3" type="ORF">METZ01_LOCUS466676</name>
</gene>
<evidence type="ECO:0000259" key="2">
    <source>
        <dbReference type="Pfam" id="PF00206"/>
    </source>
</evidence>
<dbReference type="InterPro" id="IPR024083">
    <property type="entry name" value="Fumarase/histidase_N"/>
</dbReference>
<dbReference type="Pfam" id="PF00206">
    <property type="entry name" value="Lyase_1"/>
    <property type="match status" value="1"/>
</dbReference>
<accession>A0A383B1H9</accession>
<dbReference type="GO" id="GO:0005829">
    <property type="term" value="C:cytosol"/>
    <property type="evidence" value="ECO:0007669"/>
    <property type="project" value="TreeGrafter"/>
</dbReference>
<sequence>MTDSLSNSRTRIMDSETENPPPLIRELSENVGDFTVSLHYDQRLYRQDIRGSIAHANMLANQGIITVSEKDDICSGLDAIKGEIESGSFPWREELEDIHMNIERRLYDKIGPSAGKLHTARSRNDQVCLDMRMYLREATEHTITKIGMLQNSL</sequence>
<dbReference type="Gene3D" id="1.10.275.10">
    <property type="entry name" value="Fumarase/aspartase (N-terminal domain)"/>
    <property type="match status" value="1"/>
</dbReference>